<dbReference type="HOGENOM" id="CLU_1102008_0_0_10"/>
<keyword evidence="2" id="KW-1185">Reference proteome</keyword>
<accession>B6YRA0</accession>
<dbReference type="KEGG" id="aps:CFPG_459"/>
<dbReference type="STRING" id="511995.CFPG_459"/>
<reference evidence="2" key="1">
    <citation type="journal article" date="2008" name="Science">
        <title>Genome of an endosymbiont coupling N2 fixation to cellulolysis within RT protist cells in termite gut.</title>
        <authorList>
            <person name="Hongoh Y."/>
            <person name="Sharma V.K."/>
            <person name="Prakash T."/>
            <person name="Noda S."/>
            <person name="Toh H."/>
            <person name="Taylor T.D."/>
            <person name="Kudo T."/>
            <person name="Sakaki Y."/>
            <person name="Toyoda A."/>
            <person name="Hattori M."/>
            <person name="Ohkuma M."/>
        </authorList>
    </citation>
    <scope>NUCLEOTIDE SEQUENCE [LARGE SCALE GENOMIC DNA]</scope>
</reference>
<evidence type="ECO:0000313" key="2">
    <source>
        <dbReference type="Proteomes" id="UP000000723"/>
    </source>
</evidence>
<dbReference type="Proteomes" id="UP000000723">
    <property type="component" value="Chromosome"/>
</dbReference>
<proteinExistence type="predicted"/>
<dbReference type="EMBL" id="AP010656">
    <property type="protein sequence ID" value="BAG83722.1"/>
    <property type="molecule type" value="Genomic_DNA"/>
</dbReference>
<dbReference type="eggNOG" id="ENOG5031SV0">
    <property type="taxonomic scope" value="Bacteria"/>
</dbReference>
<dbReference type="AlphaFoldDB" id="B6YRA0"/>
<sequence>MKKYNINVFEEIQQSLNGLQGNIHILEATIPIEQQKAFFNYAEIVRSSRREGVVEEYIKILNSEAVPLENKRYAMVFLSISADIKAFRALEKYNQSPQKELSNWASLALLQARMILENELSDEEQIFVSTGLGGKGDRFRFFAFLKSKDLIPFSNYQRNLIEKEMDFSVHKHYGEMEKMEIKSNYFTLLLLSTFKVIRTTISSAVEECNKYGGFIDHDFVITNMEIFNEEDIQKELNKE</sequence>
<name>B6YRA0_AZOPC</name>
<organism evidence="1 2">
    <name type="scientific">Azobacteroides pseudotrichonymphae genomovar. CFP2</name>
    <dbReference type="NCBI Taxonomy" id="511995"/>
    <lineage>
        <taxon>Bacteria</taxon>
        <taxon>Pseudomonadati</taxon>
        <taxon>Bacteroidota</taxon>
        <taxon>Bacteroidia</taxon>
        <taxon>Bacteroidales</taxon>
        <taxon>Candidatus Azobacteroides</taxon>
    </lineage>
</organism>
<protein>
    <submittedName>
        <fullName evidence="1">Uncharacterized protein</fullName>
    </submittedName>
</protein>
<gene>
    <name evidence="1" type="ordered locus">CFPG_459</name>
</gene>
<evidence type="ECO:0000313" key="1">
    <source>
        <dbReference type="EMBL" id="BAG83722.1"/>
    </source>
</evidence>